<reference evidence="1 2" key="1">
    <citation type="submission" date="2018-06" db="EMBL/GenBank/DDBJ databases">
        <authorList>
            <consortium name="Pathogen Informatics"/>
            <person name="Doyle S."/>
        </authorList>
    </citation>
    <scope>NUCLEOTIDE SEQUENCE [LARGE SCALE GENOMIC DNA]</scope>
    <source>
        <strain evidence="1 2">NCTC7911</strain>
    </source>
</reference>
<protein>
    <submittedName>
        <fullName evidence="1">Uncharacterized protein</fullName>
    </submittedName>
</protein>
<sequence length="36" mass="4019">MKLLNLSDDELRIIYAVQSLYQRLAKRPAGAKKGTG</sequence>
<evidence type="ECO:0000313" key="1">
    <source>
        <dbReference type="EMBL" id="STZ74861.1"/>
    </source>
</evidence>
<dbReference type="Proteomes" id="UP000254107">
    <property type="component" value="Unassembled WGS sequence"/>
</dbReference>
<accession>A0A378UEH8</accession>
<dbReference type="EMBL" id="UGQC01000004">
    <property type="protein sequence ID" value="STZ74861.1"/>
    <property type="molecule type" value="Genomic_DNA"/>
</dbReference>
<organism evidence="1 2">
    <name type="scientific">Moraxella lacunata</name>
    <dbReference type="NCBI Taxonomy" id="477"/>
    <lineage>
        <taxon>Bacteria</taxon>
        <taxon>Pseudomonadati</taxon>
        <taxon>Pseudomonadota</taxon>
        <taxon>Gammaproteobacteria</taxon>
        <taxon>Moraxellales</taxon>
        <taxon>Moraxellaceae</taxon>
        <taxon>Moraxella</taxon>
    </lineage>
</organism>
<evidence type="ECO:0000313" key="2">
    <source>
        <dbReference type="Proteomes" id="UP000254107"/>
    </source>
</evidence>
<gene>
    <name evidence="1" type="ORF">NCTC7911_03042</name>
</gene>
<keyword evidence="2" id="KW-1185">Reference proteome</keyword>
<name>A0A378UEH8_MORLA</name>
<proteinExistence type="predicted"/>
<dbReference type="AlphaFoldDB" id="A0A378UEH8"/>